<dbReference type="SUPFAM" id="SSF46689">
    <property type="entry name" value="Homeodomain-like"/>
    <property type="match status" value="1"/>
</dbReference>
<dbReference type="PRINTS" id="PR00455">
    <property type="entry name" value="HTHTETR"/>
</dbReference>
<dbReference type="Gene3D" id="1.10.357.10">
    <property type="entry name" value="Tetracycline Repressor, domain 2"/>
    <property type="match status" value="1"/>
</dbReference>
<dbReference type="PANTHER" id="PTHR30055:SF234">
    <property type="entry name" value="HTH-TYPE TRANSCRIPTIONAL REGULATOR BETI"/>
    <property type="match status" value="1"/>
</dbReference>
<dbReference type="InterPro" id="IPR001647">
    <property type="entry name" value="HTH_TetR"/>
</dbReference>
<name>A0ABU8GY62_9SPHN</name>
<dbReference type="Pfam" id="PF00440">
    <property type="entry name" value="TetR_N"/>
    <property type="match status" value="1"/>
</dbReference>
<dbReference type="Proteomes" id="UP001367771">
    <property type="component" value="Unassembled WGS sequence"/>
</dbReference>
<keyword evidence="1" id="KW-0805">Transcription regulation</keyword>
<protein>
    <submittedName>
        <fullName evidence="6">Helix-turn-helix domain-containing protein</fullName>
    </submittedName>
</protein>
<evidence type="ECO:0000256" key="1">
    <source>
        <dbReference type="ARBA" id="ARBA00023015"/>
    </source>
</evidence>
<evidence type="ECO:0000256" key="4">
    <source>
        <dbReference type="PROSITE-ProRule" id="PRU00335"/>
    </source>
</evidence>
<keyword evidence="2 4" id="KW-0238">DNA-binding</keyword>
<sequence length="202" mass="22215">MRRFKVIEAARRLFIENGFHATGIAQIARESGVAVGQLYRDFSAKEDIVAAIVNSDCRSFLSAESLRRAIQAKDVGHVRDWLHQLVTPGRDDDESDGDPRLFAEILAEAARNSRIASIFNATHQDVRALMLDALEMLAPGDALADRRSALADVILIMSLGMLHHSMVRPDEDDSALVEALVATIDRDVDALRRAAVVDKQDG</sequence>
<dbReference type="PROSITE" id="PS50977">
    <property type="entry name" value="HTH_TETR_2"/>
    <property type="match status" value="1"/>
</dbReference>
<proteinExistence type="predicted"/>
<organism evidence="6 7">
    <name type="scientific">Sphingomonas kyungheensis</name>
    <dbReference type="NCBI Taxonomy" id="1069987"/>
    <lineage>
        <taxon>Bacteria</taxon>
        <taxon>Pseudomonadati</taxon>
        <taxon>Pseudomonadota</taxon>
        <taxon>Alphaproteobacteria</taxon>
        <taxon>Sphingomonadales</taxon>
        <taxon>Sphingomonadaceae</taxon>
        <taxon>Sphingomonas</taxon>
    </lineage>
</organism>
<keyword evidence="3" id="KW-0804">Transcription</keyword>
<dbReference type="InterPro" id="IPR009057">
    <property type="entry name" value="Homeodomain-like_sf"/>
</dbReference>
<dbReference type="EMBL" id="JBBBDM010000001">
    <property type="protein sequence ID" value="MEI5685797.1"/>
    <property type="molecule type" value="Genomic_DNA"/>
</dbReference>
<evidence type="ECO:0000313" key="6">
    <source>
        <dbReference type="EMBL" id="MEI5685797.1"/>
    </source>
</evidence>
<dbReference type="InterPro" id="IPR036271">
    <property type="entry name" value="Tet_transcr_reg_TetR-rel_C_sf"/>
</dbReference>
<comment type="caution">
    <text evidence="6">The sequence shown here is derived from an EMBL/GenBank/DDBJ whole genome shotgun (WGS) entry which is preliminary data.</text>
</comment>
<gene>
    <name evidence="6" type="ORF">V8201_01760</name>
</gene>
<evidence type="ECO:0000256" key="2">
    <source>
        <dbReference type="ARBA" id="ARBA00023125"/>
    </source>
</evidence>
<keyword evidence="7" id="KW-1185">Reference proteome</keyword>
<dbReference type="InterPro" id="IPR050109">
    <property type="entry name" value="HTH-type_TetR-like_transc_reg"/>
</dbReference>
<dbReference type="RefSeq" id="WP_037533843.1">
    <property type="nucleotide sequence ID" value="NZ_JBBBDM010000001.1"/>
</dbReference>
<dbReference type="PANTHER" id="PTHR30055">
    <property type="entry name" value="HTH-TYPE TRANSCRIPTIONAL REGULATOR RUTR"/>
    <property type="match status" value="1"/>
</dbReference>
<feature type="domain" description="HTH tetR-type" evidence="5">
    <location>
        <begin position="1"/>
        <end position="60"/>
    </location>
</feature>
<dbReference type="SUPFAM" id="SSF48498">
    <property type="entry name" value="Tetracyclin repressor-like, C-terminal domain"/>
    <property type="match status" value="1"/>
</dbReference>
<reference evidence="6 7" key="1">
    <citation type="journal article" date="2013" name="Int. J. Syst. Evol. Microbiol.">
        <title>Sphingomonas kyungheensis sp. nov., a bacterium with ginsenoside-converting activity isolated from soil of a ginseng field.</title>
        <authorList>
            <person name="Son H.M."/>
            <person name="Yang J.E."/>
            <person name="Park Y."/>
            <person name="Han C.K."/>
            <person name="Kim S.G."/>
            <person name="Kook M."/>
            <person name="Yi T.H."/>
        </authorList>
    </citation>
    <scope>NUCLEOTIDE SEQUENCE [LARGE SCALE GENOMIC DNA]</scope>
    <source>
        <strain evidence="6 7">LMG 26582</strain>
    </source>
</reference>
<evidence type="ECO:0000259" key="5">
    <source>
        <dbReference type="PROSITE" id="PS50977"/>
    </source>
</evidence>
<accession>A0ABU8GY62</accession>
<feature type="DNA-binding region" description="H-T-H motif" evidence="4">
    <location>
        <begin position="23"/>
        <end position="42"/>
    </location>
</feature>
<evidence type="ECO:0000256" key="3">
    <source>
        <dbReference type="ARBA" id="ARBA00023163"/>
    </source>
</evidence>
<evidence type="ECO:0000313" key="7">
    <source>
        <dbReference type="Proteomes" id="UP001367771"/>
    </source>
</evidence>